<keyword evidence="9" id="KW-1185">Reference proteome</keyword>
<dbReference type="PROSITE" id="PS51257">
    <property type="entry name" value="PROKAR_LIPOPROTEIN"/>
    <property type="match status" value="1"/>
</dbReference>
<dbReference type="Gene3D" id="3.90.1720.10">
    <property type="entry name" value="endopeptidase domain like (from Nostoc punctiforme)"/>
    <property type="match status" value="1"/>
</dbReference>
<evidence type="ECO:0000256" key="5">
    <source>
        <dbReference type="SAM" id="MobiDB-lite"/>
    </source>
</evidence>
<dbReference type="Pfam" id="PF00877">
    <property type="entry name" value="NLPC_P60"/>
    <property type="match status" value="1"/>
</dbReference>
<dbReference type="Proteomes" id="UP000307943">
    <property type="component" value="Unassembled WGS sequence"/>
</dbReference>
<dbReference type="GO" id="GO:0008234">
    <property type="term" value="F:cysteine-type peptidase activity"/>
    <property type="evidence" value="ECO:0007669"/>
    <property type="project" value="UniProtKB-KW"/>
</dbReference>
<evidence type="ECO:0000256" key="6">
    <source>
        <dbReference type="SAM" id="SignalP"/>
    </source>
</evidence>
<sequence>MDKKTVLKLGLLCSLIFLSSCAAKDGTRSQSIKGHSTNTDPGATVNTDSEAEAPDTDPELYVGDLGIEQLIYRYRVRSFAAADPNAQPLLDPNGFPLIRRSPLPSIRPIKGSYAENIVKTATTYMGTPYLYGSDRTEPSSFDCSDFTRWVFLSALGMDLPWDSRSQAAYVRAFSKKTYTSLEHAQRGDLLFFSSYRGNKASDYIGLKPSDRPISHMAIYLGNGRIIHCASKKSGGVRIDEMNWRQLNIRFLFGGGILP</sequence>
<keyword evidence="4" id="KW-0788">Thiol protease</keyword>
<evidence type="ECO:0000256" key="2">
    <source>
        <dbReference type="ARBA" id="ARBA00022670"/>
    </source>
</evidence>
<feature type="domain" description="NlpC/P60" evidence="7">
    <location>
        <begin position="111"/>
        <end position="258"/>
    </location>
</feature>
<reference evidence="8 9" key="1">
    <citation type="submission" date="2019-05" db="EMBL/GenBank/DDBJ databases">
        <title>We sequenced the genome of Paenibacillus hemerocallicola KCTC 33185 for further insight into its adaptation and study the phylogeny of Paenibacillus.</title>
        <authorList>
            <person name="Narsing Rao M.P."/>
        </authorList>
    </citation>
    <scope>NUCLEOTIDE SEQUENCE [LARGE SCALE GENOMIC DNA]</scope>
    <source>
        <strain evidence="8 9">KCTC 33185</strain>
    </source>
</reference>
<feature type="signal peptide" evidence="6">
    <location>
        <begin position="1"/>
        <end position="22"/>
    </location>
</feature>
<keyword evidence="3" id="KW-0378">Hydrolase</keyword>
<evidence type="ECO:0000256" key="4">
    <source>
        <dbReference type="ARBA" id="ARBA00022807"/>
    </source>
</evidence>
<evidence type="ECO:0000256" key="3">
    <source>
        <dbReference type="ARBA" id="ARBA00022801"/>
    </source>
</evidence>
<dbReference type="OrthoDB" id="9813368at2"/>
<evidence type="ECO:0000313" key="9">
    <source>
        <dbReference type="Proteomes" id="UP000307943"/>
    </source>
</evidence>
<dbReference type="RefSeq" id="WP_139601677.1">
    <property type="nucleotide sequence ID" value="NZ_VDCQ01000008.1"/>
</dbReference>
<name>A0A5C4TCQ3_9BACL</name>
<evidence type="ECO:0000256" key="1">
    <source>
        <dbReference type="ARBA" id="ARBA00007074"/>
    </source>
</evidence>
<feature type="chain" id="PRO_5022735077" evidence="6">
    <location>
        <begin position="23"/>
        <end position="258"/>
    </location>
</feature>
<feature type="compositionally biased region" description="Polar residues" evidence="5">
    <location>
        <begin position="28"/>
        <end position="48"/>
    </location>
</feature>
<dbReference type="GO" id="GO:0006508">
    <property type="term" value="P:proteolysis"/>
    <property type="evidence" value="ECO:0007669"/>
    <property type="project" value="UniProtKB-KW"/>
</dbReference>
<dbReference type="SUPFAM" id="SSF54001">
    <property type="entry name" value="Cysteine proteinases"/>
    <property type="match status" value="1"/>
</dbReference>
<dbReference type="InterPro" id="IPR000064">
    <property type="entry name" value="NLP_P60_dom"/>
</dbReference>
<dbReference type="PANTHER" id="PTHR47053:SF1">
    <property type="entry name" value="MUREIN DD-ENDOPEPTIDASE MEPH-RELATED"/>
    <property type="match status" value="1"/>
</dbReference>
<dbReference type="AlphaFoldDB" id="A0A5C4TCQ3"/>
<dbReference type="EMBL" id="VDCQ01000008">
    <property type="protein sequence ID" value="TNJ66874.1"/>
    <property type="molecule type" value="Genomic_DNA"/>
</dbReference>
<evidence type="ECO:0000259" key="7">
    <source>
        <dbReference type="PROSITE" id="PS51935"/>
    </source>
</evidence>
<dbReference type="PANTHER" id="PTHR47053">
    <property type="entry name" value="MUREIN DD-ENDOPEPTIDASE MEPH-RELATED"/>
    <property type="match status" value="1"/>
</dbReference>
<keyword evidence="2" id="KW-0645">Protease</keyword>
<proteinExistence type="inferred from homology"/>
<comment type="similarity">
    <text evidence="1">Belongs to the peptidase C40 family.</text>
</comment>
<dbReference type="PROSITE" id="PS51935">
    <property type="entry name" value="NLPC_P60"/>
    <property type="match status" value="1"/>
</dbReference>
<comment type="caution">
    <text evidence="8">The sequence shown here is derived from an EMBL/GenBank/DDBJ whole genome shotgun (WGS) entry which is preliminary data.</text>
</comment>
<keyword evidence="6" id="KW-0732">Signal</keyword>
<dbReference type="InterPro" id="IPR051202">
    <property type="entry name" value="Peptidase_C40"/>
</dbReference>
<feature type="region of interest" description="Disordered" evidence="5">
    <location>
        <begin position="28"/>
        <end position="57"/>
    </location>
</feature>
<accession>A0A5C4TCQ3</accession>
<dbReference type="InterPro" id="IPR038765">
    <property type="entry name" value="Papain-like_cys_pep_sf"/>
</dbReference>
<gene>
    <name evidence="8" type="ORF">FE784_08365</name>
</gene>
<protein>
    <submittedName>
        <fullName evidence="8">NlpC/P60 family protein</fullName>
    </submittedName>
</protein>
<evidence type="ECO:0000313" key="8">
    <source>
        <dbReference type="EMBL" id="TNJ66874.1"/>
    </source>
</evidence>
<organism evidence="8 9">
    <name type="scientific">Paenibacillus hemerocallicola</name>
    <dbReference type="NCBI Taxonomy" id="1172614"/>
    <lineage>
        <taxon>Bacteria</taxon>
        <taxon>Bacillati</taxon>
        <taxon>Bacillota</taxon>
        <taxon>Bacilli</taxon>
        <taxon>Bacillales</taxon>
        <taxon>Paenibacillaceae</taxon>
        <taxon>Paenibacillus</taxon>
    </lineage>
</organism>